<protein>
    <recommendedName>
        <fullName evidence="4">Lipoprotein</fullName>
    </recommendedName>
</protein>
<accession>A0A1B9C171</accession>
<comment type="caution">
    <text evidence="2">The sequence shown here is derived from an EMBL/GenBank/DDBJ whole genome shotgun (WGS) entry which is preliminary data.</text>
</comment>
<evidence type="ECO:0000256" key="1">
    <source>
        <dbReference type="SAM" id="SignalP"/>
    </source>
</evidence>
<dbReference type="AlphaFoldDB" id="A0A1B9C171"/>
<dbReference type="Proteomes" id="UP000093129">
    <property type="component" value="Unassembled WGS sequence"/>
</dbReference>
<feature type="signal peptide" evidence="1">
    <location>
        <begin position="1"/>
        <end position="18"/>
    </location>
</feature>
<feature type="chain" id="PRO_5008623004" description="Lipoprotein" evidence="1">
    <location>
        <begin position="19"/>
        <end position="172"/>
    </location>
</feature>
<evidence type="ECO:0008006" key="4">
    <source>
        <dbReference type="Google" id="ProtNLM"/>
    </source>
</evidence>
<evidence type="ECO:0000313" key="3">
    <source>
        <dbReference type="Proteomes" id="UP000093129"/>
    </source>
</evidence>
<proteinExistence type="predicted"/>
<sequence>MPAKILFLLLTLALSGCASLPPSSFSTTTTASAAARGTALANRNSETAQQRLAAVAAQRAEAAQQFCPNWQQALDHARSNATGCAQMPTNEQATCWQAVSQWAQEESHYFHALAPLLQRSAYASPAAQAAHFFDLTQGWAITCQNGQKACTAASGHRQMDNSKNAINHFCRR</sequence>
<reference evidence="2 3" key="1">
    <citation type="submission" date="2016-07" db="EMBL/GenBank/DDBJ databases">
        <title>Draft genome of a psychrotolerant acidophile Acidithiobacillus ferrivorans strain YL15.</title>
        <authorList>
            <person name="Peng T."/>
            <person name="Ma L."/>
            <person name="Nan M."/>
            <person name="An N."/>
            <person name="Wang M."/>
            <person name="Qiu G."/>
            <person name="Zeng W."/>
        </authorList>
    </citation>
    <scope>NUCLEOTIDE SEQUENCE [LARGE SCALE GENOMIC DNA]</scope>
    <source>
        <strain evidence="2 3">YL15</strain>
    </source>
</reference>
<organism evidence="2 3">
    <name type="scientific">Acidithiobacillus ferrivorans</name>
    <dbReference type="NCBI Taxonomy" id="160808"/>
    <lineage>
        <taxon>Bacteria</taxon>
        <taxon>Pseudomonadati</taxon>
        <taxon>Pseudomonadota</taxon>
        <taxon>Acidithiobacillia</taxon>
        <taxon>Acidithiobacillales</taxon>
        <taxon>Acidithiobacillaceae</taxon>
        <taxon>Acidithiobacillus</taxon>
    </lineage>
</organism>
<evidence type="ECO:0000313" key="2">
    <source>
        <dbReference type="EMBL" id="OCB03725.1"/>
    </source>
</evidence>
<keyword evidence="1" id="KW-0732">Signal</keyword>
<dbReference type="RefSeq" id="WP_065412651.1">
    <property type="nucleotide sequence ID" value="NZ_MASQ01000051.1"/>
</dbReference>
<dbReference type="PROSITE" id="PS51257">
    <property type="entry name" value="PROKAR_LIPOPROTEIN"/>
    <property type="match status" value="1"/>
</dbReference>
<dbReference type="EMBL" id="MASQ01000051">
    <property type="protein sequence ID" value="OCB03725.1"/>
    <property type="molecule type" value="Genomic_DNA"/>
</dbReference>
<name>A0A1B9C171_9PROT</name>
<gene>
    <name evidence="2" type="ORF">BBC27_06585</name>
</gene>